<evidence type="ECO:0000256" key="11">
    <source>
        <dbReference type="ARBA" id="ARBA00029774"/>
    </source>
</evidence>
<evidence type="ECO:0000256" key="8">
    <source>
        <dbReference type="ARBA" id="ARBA00022695"/>
    </source>
</evidence>
<dbReference type="InterPro" id="IPR006070">
    <property type="entry name" value="Sua5-like_dom"/>
</dbReference>
<keyword evidence="6 13" id="KW-0808">Transferase</keyword>
<keyword evidence="16" id="KW-1185">Reference proteome</keyword>
<dbReference type="Pfam" id="PF03481">
    <property type="entry name" value="Sua5_C"/>
    <property type="match status" value="1"/>
</dbReference>
<dbReference type="Gene3D" id="3.40.50.11030">
    <property type="entry name" value="Threonylcarbamoyl-AMP synthase, C-terminal domain"/>
    <property type="match status" value="1"/>
</dbReference>
<dbReference type="PROSITE" id="PS51163">
    <property type="entry name" value="YRDC"/>
    <property type="match status" value="1"/>
</dbReference>
<feature type="domain" description="YrdC-like" evidence="14">
    <location>
        <begin position="18"/>
        <end position="205"/>
    </location>
</feature>
<gene>
    <name evidence="15" type="ORF">GCM10011503_29990</name>
</gene>
<dbReference type="PIRSF" id="PIRSF004930">
    <property type="entry name" value="Tln_factor_SUA5"/>
    <property type="match status" value="1"/>
</dbReference>
<proteinExistence type="inferred from homology"/>
<comment type="function">
    <text evidence="13">Required for the formation of a threonylcarbamoyl group on adenosine at position 37 (t(6)A37) in tRNAs that read codons beginning with adenine.</text>
</comment>
<evidence type="ECO:0000256" key="9">
    <source>
        <dbReference type="ARBA" id="ARBA00022741"/>
    </source>
</evidence>
<dbReference type="EMBL" id="BMKF01000002">
    <property type="protein sequence ID" value="GGB79123.1"/>
    <property type="molecule type" value="Genomic_DNA"/>
</dbReference>
<evidence type="ECO:0000256" key="4">
    <source>
        <dbReference type="ARBA" id="ARBA00015492"/>
    </source>
</evidence>
<evidence type="ECO:0000256" key="3">
    <source>
        <dbReference type="ARBA" id="ARBA00012584"/>
    </source>
</evidence>
<dbReference type="InterPro" id="IPR038385">
    <property type="entry name" value="Sua5/YwlC_C"/>
</dbReference>
<dbReference type="InterPro" id="IPR050156">
    <property type="entry name" value="TC-AMP_synthase_SUA5"/>
</dbReference>
<dbReference type="InterPro" id="IPR017945">
    <property type="entry name" value="DHBP_synth_RibB-like_a/b_dom"/>
</dbReference>
<dbReference type="Proteomes" id="UP000628854">
    <property type="component" value="Unassembled WGS sequence"/>
</dbReference>
<evidence type="ECO:0000313" key="16">
    <source>
        <dbReference type="Proteomes" id="UP000628854"/>
    </source>
</evidence>
<keyword evidence="10 13" id="KW-0067">ATP-binding</keyword>
<keyword evidence="8 13" id="KW-0548">Nucleotidyltransferase</keyword>
<organism evidence="15 16">
    <name type="scientific">Henriciella pelagia</name>
    <dbReference type="NCBI Taxonomy" id="1977912"/>
    <lineage>
        <taxon>Bacteria</taxon>
        <taxon>Pseudomonadati</taxon>
        <taxon>Pseudomonadota</taxon>
        <taxon>Alphaproteobacteria</taxon>
        <taxon>Hyphomonadales</taxon>
        <taxon>Hyphomonadaceae</taxon>
        <taxon>Henriciella</taxon>
    </lineage>
</organism>
<keyword evidence="7 13" id="KW-0819">tRNA processing</keyword>
<evidence type="ECO:0000259" key="14">
    <source>
        <dbReference type="PROSITE" id="PS51163"/>
    </source>
</evidence>
<dbReference type="EC" id="2.7.7.87" evidence="3 13"/>
<dbReference type="InterPro" id="IPR005145">
    <property type="entry name" value="Sua5_C"/>
</dbReference>
<keyword evidence="9 13" id="KW-0547">Nucleotide-binding</keyword>
<evidence type="ECO:0000256" key="2">
    <source>
        <dbReference type="ARBA" id="ARBA00007663"/>
    </source>
</evidence>
<evidence type="ECO:0000256" key="12">
    <source>
        <dbReference type="ARBA" id="ARBA00048366"/>
    </source>
</evidence>
<dbReference type="Gene3D" id="3.90.870.10">
    <property type="entry name" value="DHBP synthase"/>
    <property type="match status" value="1"/>
</dbReference>
<dbReference type="NCBIfam" id="TIGR00057">
    <property type="entry name" value="L-threonylcarbamoyladenylate synthase"/>
    <property type="match status" value="1"/>
</dbReference>
<dbReference type="Pfam" id="PF01300">
    <property type="entry name" value="Sua5_yciO_yrdC"/>
    <property type="match status" value="1"/>
</dbReference>
<reference evidence="16" key="1">
    <citation type="journal article" date="2019" name="Int. J. Syst. Evol. Microbiol.">
        <title>The Global Catalogue of Microorganisms (GCM) 10K type strain sequencing project: providing services to taxonomists for standard genome sequencing and annotation.</title>
        <authorList>
            <consortium name="The Broad Institute Genomics Platform"/>
            <consortium name="The Broad Institute Genome Sequencing Center for Infectious Disease"/>
            <person name="Wu L."/>
            <person name="Ma J."/>
        </authorList>
    </citation>
    <scope>NUCLEOTIDE SEQUENCE [LARGE SCALE GENOMIC DNA]</scope>
    <source>
        <strain evidence="16">CGMCC 1.15928</strain>
    </source>
</reference>
<comment type="caution">
    <text evidence="15">The sequence shown here is derived from an EMBL/GenBank/DDBJ whole genome shotgun (WGS) entry which is preliminary data.</text>
</comment>
<evidence type="ECO:0000256" key="13">
    <source>
        <dbReference type="PIRNR" id="PIRNR004930"/>
    </source>
</evidence>
<evidence type="ECO:0000256" key="5">
    <source>
        <dbReference type="ARBA" id="ARBA00022490"/>
    </source>
</evidence>
<evidence type="ECO:0000313" key="15">
    <source>
        <dbReference type="EMBL" id="GGB79123.1"/>
    </source>
</evidence>
<comment type="subcellular location">
    <subcellularLocation>
        <location evidence="1 13">Cytoplasm</location>
    </subcellularLocation>
</comment>
<sequence>MGAKRGRTMTAPVLKPDADAIKKAATCLLEGGLVAMPTETVYGLAGDATNPDAVARIYRVKERPVFNPLIAHVASIETAFGQGRFSEAARMLARHFWPGPLTLVVKATHTTTVCDLARAGLETLAIRVPAHPVARALLEATGRPLVAPSANPSGRISPTSAAHVAADLGTKLDFILDGGDCSEGLESTVIDARGEAPVLLRPGTISPNDINAIWPGLTRGGEAGAPISPGQLLRHYAPNARLRLNAAAPGPGEAYLGFGPGDATLNLSPSASLTEAAANLFSMLRKLDETHDRIAVAPIPEAGLGLAINDRLERAANRD</sequence>
<keyword evidence="5 13" id="KW-0963">Cytoplasm</keyword>
<dbReference type="SUPFAM" id="SSF55821">
    <property type="entry name" value="YrdC/RibB"/>
    <property type="match status" value="1"/>
</dbReference>
<comment type="similarity">
    <text evidence="2 13">Belongs to the SUA5 family.</text>
</comment>
<name>A0ABQ1JV83_9PROT</name>
<evidence type="ECO:0000256" key="7">
    <source>
        <dbReference type="ARBA" id="ARBA00022694"/>
    </source>
</evidence>
<dbReference type="InterPro" id="IPR010923">
    <property type="entry name" value="T(6)A37_SUA5"/>
</dbReference>
<evidence type="ECO:0000256" key="6">
    <source>
        <dbReference type="ARBA" id="ARBA00022679"/>
    </source>
</evidence>
<accession>A0ABQ1JV83</accession>
<dbReference type="PANTHER" id="PTHR17490">
    <property type="entry name" value="SUA5"/>
    <property type="match status" value="1"/>
</dbReference>
<protein>
    <recommendedName>
        <fullName evidence="4 13">Threonylcarbamoyl-AMP synthase</fullName>
        <shortName evidence="13">TC-AMP synthase</shortName>
        <ecNumber evidence="3 13">2.7.7.87</ecNumber>
    </recommendedName>
    <alternativeName>
        <fullName evidence="11 13">L-threonylcarbamoyladenylate synthase</fullName>
    </alternativeName>
</protein>
<comment type="catalytic activity">
    <reaction evidence="12 13">
        <text>L-threonine + hydrogencarbonate + ATP = L-threonylcarbamoyladenylate + diphosphate + H2O</text>
        <dbReference type="Rhea" id="RHEA:36407"/>
        <dbReference type="ChEBI" id="CHEBI:15377"/>
        <dbReference type="ChEBI" id="CHEBI:17544"/>
        <dbReference type="ChEBI" id="CHEBI:30616"/>
        <dbReference type="ChEBI" id="CHEBI:33019"/>
        <dbReference type="ChEBI" id="CHEBI:57926"/>
        <dbReference type="ChEBI" id="CHEBI:73682"/>
        <dbReference type="EC" id="2.7.7.87"/>
    </reaction>
</comment>
<evidence type="ECO:0000256" key="1">
    <source>
        <dbReference type="ARBA" id="ARBA00004496"/>
    </source>
</evidence>
<dbReference type="PANTHER" id="PTHR17490:SF16">
    <property type="entry name" value="THREONYLCARBAMOYL-AMP SYNTHASE"/>
    <property type="match status" value="1"/>
</dbReference>
<evidence type="ECO:0000256" key="10">
    <source>
        <dbReference type="ARBA" id="ARBA00022840"/>
    </source>
</evidence>